<gene>
    <name evidence="1" type="ORF">Vadar_004430</name>
</gene>
<dbReference type="EMBL" id="CM037152">
    <property type="protein sequence ID" value="KAH7833244.1"/>
    <property type="molecule type" value="Genomic_DNA"/>
</dbReference>
<keyword evidence="2" id="KW-1185">Reference proteome</keyword>
<reference evidence="1 2" key="1">
    <citation type="journal article" date="2021" name="Hortic Res">
        <title>High-quality reference genome and annotation aids understanding of berry development for evergreen blueberry (Vaccinium darrowii).</title>
        <authorList>
            <person name="Yu J."/>
            <person name="Hulse-Kemp A.M."/>
            <person name="Babiker E."/>
            <person name="Staton M."/>
        </authorList>
    </citation>
    <scope>NUCLEOTIDE SEQUENCE [LARGE SCALE GENOMIC DNA]</scope>
    <source>
        <strain evidence="2">cv. NJ 8807/NJ 8810</strain>
        <tissue evidence="1">Young leaf</tissue>
    </source>
</reference>
<name>A0ACB7WXP6_9ERIC</name>
<protein>
    <submittedName>
        <fullName evidence="1">Uncharacterized protein</fullName>
    </submittedName>
</protein>
<proteinExistence type="predicted"/>
<dbReference type="Proteomes" id="UP000828048">
    <property type="component" value="Chromosome 2"/>
</dbReference>
<accession>A0ACB7WXP6</accession>
<sequence>MTKSSRKYVQPGCLSQKKTRILDQRQKTMDRNAAIFSSLGLKDLANGLFGSNLSAKKKSSKPEKSKMACTNDDDEYQPVEEEEGMSSSSEGVASSRLQGNKVCRAPRKKKGGYATHISRDSQPRWINTSIPAGETQVVPRQASTPLVDHVQNILEVDHAQNIPEAATQPTEIGTSSIQPHQLPSPAPTSLVVKKGVRGPTRGKNMDKVRKELGKPIPVEIDRVSRKLVGEHSTAVAAALGEQIRDHAPVRDIRWKAIDFGIRESIIVRVGQTFDIGDYKNDIEVKETIDLKCQDLYKEWKSNLYSHYLAMKKKVANPKNHALYPCKPEDWISMIDNVWETEEWKAKSDRGKYARSKVKFNHTSGSRSFASRASMILKKKGKKQNIAEKFEMTHKRHRHGGEWINDKAKERHAQLEAKLKEQSEPDITNPLSEEQISIDVLGKRSVYVKEYGSRRSTISSSKPPEETLTKNSRTLAKYSRTMTVVQGLLQVLAAKAGIDPAEVQELIDGSNVVEGTSGEEDDAAGTSDDEDDAAGTSDEEDDATSTG</sequence>
<organism evidence="1 2">
    <name type="scientific">Vaccinium darrowii</name>
    <dbReference type="NCBI Taxonomy" id="229202"/>
    <lineage>
        <taxon>Eukaryota</taxon>
        <taxon>Viridiplantae</taxon>
        <taxon>Streptophyta</taxon>
        <taxon>Embryophyta</taxon>
        <taxon>Tracheophyta</taxon>
        <taxon>Spermatophyta</taxon>
        <taxon>Magnoliopsida</taxon>
        <taxon>eudicotyledons</taxon>
        <taxon>Gunneridae</taxon>
        <taxon>Pentapetalae</taxon>
        <taxon>asterids</taxon>
        <taxon>Ericales</taxon>
        <taxon>Ericaceae</taxon>
        <taxon>Vaccinioideae</taxon>
        <taxon>Vaccinieae</taxon>
        <taxon>Vaccinium</taxon>
    </lineage>
</organism>
<evidence type="ECO:0000313" key="2">
    <source>
        <dbReference type="Proteomes" id="UP000828048"/>
    </source>
</evidence>
<comment type="caution">
    <text evidence="1">The sequence shown here is derived from an EMBL/GenBank/DDBJ whole genome shotgun (WGS) entry which is preliminary data.</text>
</comment>
<evidence type="ECO:0000313" key="1">
    <source>
        <dbReference type="EMBL" id="KAH7833244.1"/>
    </source>
</evidence>